<dbReference type="Pfam" id="PF00276">
    <property type="entry name" value="Ribosomal_L23"/>
    <property type="match status" value="1"/>
</dbReference>
<keyword evidence="3 6" id="KW-0694">RNA-binding</keyword>
<evidence type="ECO:0000313" key="9">
    <source>
        <dbReference type="Proteomes" id="UP000449710"/>
    </source>
</evidence>
<proteinExistence type="inferred from homology"/>
<gene>
    <name evidence="6" type="primary">rplW</name>
    <name evidence="8" type="ORF">ISALK_10980</name>
</gene>
<dbReference type="HAMAP" id="MF_01369_B">
    <property type="entry name" value="Ribosomal_uL23_B"/>
    <property type="match status" value="1"/>
</dbReference>
<keyword evidence="4 6" id="KW-0689">Ribosomal protein</keyword>
<dbReference type="SUPFAM" id="SSF54189">
    <property type="entry name" value="Ribosomal proteins S24e, L23 and L15e"/>
    <property type="match status" value="1"/>
</dbReference>
<dbReference type="EMBL" id="SUMG01000015">
    <property type="protein sequence ID" value="NBG89013.1"/>
    <property type="molecule type" value="Genomic_DNA"/>
</dbReference>
<evidence type="ECO:0000256" key="2">
    <source>
        <dbReference type="ARBA" id="ARBA00022730"/>
    </source>
</evidence>
<dbReference type="InterPro" id="IPR012678">
    <property type="entry name" value="Ribosomal_uL23/eL15/eS24_sf"/>
</dbReference>
<name>A0AA43XLH4_9CLOT</name>
<keyword evidence="2 6" id="KW-0699">rRNA-binding</keyword>
<dbReference type="GO" id="GO:0019843">
    <property type="term" value="F:rRNA binding"/>
    <property type="evidence" value="ECO:0007669"/>
    <property type="project" value="UniProtKB-UniRule"/>
</dbReference>
<dbReference type="PROSITE" id="PS00050">
    <property type="entry name" value="RIBOSOMAL_L23"/>
    <property type="match status" value="1"/>
</dbReference>
<comment type="function">
    <text evidence="6">One of the early assembly proteins it binds 23S rRNA. One of the proteins that surrounds the polypeptide exit tunnel on the outside of the ribosome. Forms the main docking site for trigger factor binding to the ribosome.</text>
</comment>
<comment type="similarity">
    <text evidence="1 6 7">Belongs to the universal ribosomal protein uL23 family.</text>
</comment>
<protein>
    <recommendedName>
        <fullName evidence="6">Large ribosomal subunit protein uL23</fullName>
    </recommendedName>
</protein>
<dbReference type="GO" id="GO:0006412">
    <property type="term" value="P:translation"/>
    <property type="evidence" value="ECO:0007669"/>
    <property type="project" value="UniProtKB-UniRule"/>
</dbReference>
<comment type="subunit">
    <text evidence="6">Part of the 50S ribosomal subunit. Contacts protein L29, and trigger factor when it is bound to the ribosome.</text>
</comment>
<evidence type="ECO:0000256" key="5">
    <source>
        <dbReference type="ARBA" id="ARBA00023274"/>
    </source>
</evidence>
<comment type="caution">
    <text evidence="8">The sequence shown here is derived from an EMBL/GenBank/DDBJ whole genome shotgun (WGS) entry which is preliminary data.</text>
</comment>
<evidence type="ECO:0000256" key="7">
    <source>
        <dbReference type="RuleBase" id="RU003934"/>
    </source>
</evidence>
<keyword evidence="9" id="KW-1185">Reference proteome</keyword>
<dbReference type="GO" id="GO:1990904">
    <property type="term" value="C:ribonucleoprotein complex"/>
    <property type="evidence" value="ECO:0007669"/>
    <property type="project" value="UniProtKB-KW"/>
</dbReference>
<evidence type="ECO:0000256" key="6">
    <source>
        <dbReference type="HAMAP-Rule" id="MF_01369"/>
    </source>
</evidence>
<evidence type="ECO:0000256" key="4">
    <source>
        <dbReference type="ARBA" id="ARBA00022980"/>
    </source>
</evidence>
<dbReference type="NCBIfam" id="NF004363">
    <property type="entry name" value="PRK05738.2-4"/>
    <property type="match status" value="1"/>
</dbReference>
<sequence length="96" mass="11134">MRNPHDIIIKPLVTEQSMDGMAERKYSFKVARNANKTEIKKAIEKIFDVKVEKTNTLNMTGKVKRMGRNEGKRADWKKAIITLSEDSKEIEFFEGM</sequence>
<dbReference type="InterPro" id="IPR012677">
    <property type="entry name" value="Nucleotide-bd_a/b_plait_sf"/>
</dbReference>
<evidence type="ECO:0000313" key="8">
    <source>
        <dbReference type="EMBL" id="NBG89013.1"/>
    </source>
</evidence>
<dbReference type="NCBIfam" id="NF004366">
    <property type="entry name" value="PRK05738.3-2"/>
    <property type="match status" value="1"/>
</dbReference>
<dbReference type="InterPro" id="IPR001014">
    <property type="entry name" value="Ribosomal_uL23_CS"/>
</dbReference>
<dbReference type="Proteomes" id="UP000449710">
    <property type="component" value="Unassembled WGS sequence"/>
</dbReference>
<keyword evidence="5 6" id="KW-0687">Ribonucleoprotein</keyword>
<dbReference type="Gene3D" id="3.30.70.330">
    <property type="match status" value="1"/>
</dbReference>
<evidence type="ECO:0000256" key="3">
    <source>
        <dbReference type="ARBA" id="ARBA00022884"/>
    </source>
</evidence>
<dbReference type="GO" id="GO:0003735">
    <property type="term" value="F:structural constituent of ribosome"/>
    <property type="evidence" value="ECO:0007669"/>
    <property type="project" value="InterPro"/>
</dbReference>
<dbReference type="GO" id="GO:0005840">
    <property type="term" value="C:ribosome"/>
    <property type="evidence" value="ECO:0007669"/>
    <property type="project" value="UniProtKB-KW"/>
</dbReference>
<dbReference type="InterPro" id="IPR013025">
    <property type="entry name" value="Ribosomal_uL23-like"/>
</dbReference>
<dbReference type="FunFam" id="3.30.70.330:FF:000001">
    <property type="entry name" value="50S ribosomal protein L23"/>
    <property type="match status" value="1"/>
</dbReference>
<reference evidence="8 9" key="1">
    <citation type="submission" date="2019-04" db="EMBL/GenBank/DDBJ databases">
        <title>Isachenkonia alkalipeptolytica gen. nov. sp. nov. a new anaerobic, alkiliphilic organothrophic bacterium capable to reduce synthesized ferrihydrite isolated from a soda lake.</title>
        <authorList>
            <person name="Toshchakov S.V."/>
            <person name="Zavarzina D.G."/>
            <person name="Zhilina T.N."/>
            <person name="Kostrikina N.A."/>
            <person name="Kublanov I.V."/>
        </authorList>
    </citation>
    <scope>NUCLEOTIDE SEQUENCE [LARGE SCALE GENOMIC DNA]</scope>
    <source>
        <strain evidence="8 9">Z-1701</strain>
    </source>
</reference>
<organism evidence="8 9">
    <name type="scientific">Isachenkonia alkalipeptolytica</name>
    <dbReference type="NCBI Taxonomy" id="2565777"/>
    <lineage>
        <taxon>Bacteria</taxon>
        <taxon>Bacillati</taxon>
        <taxon>Bacillota</taxon>
        <taxon>Clostridia</taxon>
        <taxon>Eubacteriales</taxon>
        <taxon>Clostridiaceae</taxon>
        <taxon>Isachenkonia</taxon>
    </lineage>
</organism>
<accession>A0AA43XLH4</accession>
<evidence type="ECO:0000256" key="1">
    <source>
        <dbReference type="ARBA" id="ARBA00006700"/>
    </source>
</evidence>
<dbReference type="AlphaFoldDB" id="A0AA43XLH4"/>
<dbReference type="PANTHER" id="PTHR11620">
    <property type="entry name" value="60S RIBOSOMAL PROTEIN L23A"/>
    <property type="match status" value="1"/>
</dbReference>